<reference evidence="2" key="1">
    <citation type="journal article" date="2015" name="Nature">
        <title>Complex archaea that bridge the gap between prokaryotes and eukaryotes.</title>
        <authorList>
            <person name="Spang A."/>
            <person name="Saw J.H."/>
            <person name="Jorgensen S.L."/>
            <person name="Zaremba-Niedzwiedzka K."/>
            <person name="Martijn J."/>
            <person name="Lind A.E."/>
            <person name="van Eijk R."/>
            <person name="Schleper C."/>
            <person name="Guy L."/>
            <person name="Ettema T.J."/>
        </authorList>
    </citation>
    <scope>NUCLEOTIDE SEQUENCE</scope>
</reference>
<sequence length="61" mass="7089">KVNIDRFFAAGMRHLIAWKKGEEFDKDSGFTHLAHVGCNILFMMWIEESKVRTYPEKGNGM</sequence>
<dbReference type="EMBL" id="LAZR01030764">
    <property type="protein sequence ID" value="KKL55649.1"/>
    <property type="molecule type" value="Genomic_DNA"/>
</dbReference>
<comment type="caution">
    <text evidence="2">The sequence shown here is derived from an EMBL/GenBank/DDBJ whole genome shotgun (WGS) entry which is preliminary data.</text>
</comment>
<evidence type="ECO:0000313" key="2">
    <source>
        <dbReference type="EMBL" id="KKL55649.1"/>
    </source>
</evidence>
<gene>
    <name evidence="2" type="ORF">LCGC14_2253250</name>
</gene>
<protein>
    <recommendedName>
        <fullName evidence="1">dATP/dGTP diphosphohydrolase N-terminal domain-containing protein</fullName>
    </recommendedName>
</protein>
<feature type="domain" description="dATP/dGTP diphosphohydrolase N-terminal" evidence="1">
    <location>
        <begin position="5"/>
        <end position="50"/>
    </location>
</feature>
<feature type="non-terminal residue" evidence="2">
    <location>
        <position position="1"/>
    </location>
</feature>
<name>A0A0F9D270_9ZZZZ</name>
<dbReference type="AlphaFoldDB" id="A0A0F9D270"/>
<proteinExistence type="predicted"/>
<accession>A0A0F9D270</accession>
<organism evidence="2">
    <name type="scientific">marine sediment metagenome</name>
    <dbReference type="NCBI Taxonomy" id="412755"/>
    <lineage>
        <taxon>unclassified sequences</taxon>
        <taxon>metagenomes</taxon>
        <taxon>ecological metagenomes</taxon>
    </lineage>
</organism>
<dbReference type="InterPro" id="IPR044038">
    <property type="entry name" value="dATP/dGTP_diPOhydrolase_N"/>
</dbReference>
<evidence type="ECO:0000259" key="1">
    <source>
        <dbReference type="Pfam" id="PF18909"/>
    </source>
</evidence>
<dbReference type="Pfam" id="PF18909">
    <property type="entry name" value="dGTP_diPhyd_N"/>
    <property type="match status" value="1"/>
</dbReference>